<dbReference type="Proteomes" id="UP000241848">
    <property type="component" value="Unassembled WGS sequence"/>
</dbReference>
<feature type="domain" description="MaoC-like" evidence="1">
    <location>
        <begin position="27"/>
        <end position="134"/>
    </location>
</feature>
<gene>
    <name evidence="2" type="ORF">C7B45_10800</name>
</gene>
<dbReference type="Pfam" id="PF01575">
    <property type="entry name" value="MaoC_dehydratas"/>
    <property type="match status" value="1"/>
</dbReference>
<dbReference type="PANTHER" id="PTHR43664:SF1">
    <property type="entry name" value="BETA-METHYLMALYL-COA DEHYDRATASE"/>
    <property type="match status" value="1"/>
</dbReference>
<dbReference type="InterPro" id="IPR052342">
    <property type="entry name" value="MCH/BMMD"/>
</dbReference>
<dbReference type="PANTHER" id="PTHR43664">
    <property type="entry name" value="MONOAMINE OXIDASE-RELATED"/>
    <property type="match status" value="1"/>
</dbReference>
<evidence type="ECO:0000313" key="3">
    <source>
        <dbReference type="Proteomes" id="UP000241848"/>
    </source>
</evidence>
<dbReference type="SUPFAM" id="SSF54637">
    <property type="entry name" value="Thioesterase/thiol ester dehydrase-isomerase"/>
    <property type="match status" value="1"/>
</dbReference>
<comment type="caution">
    <text evidence="2">The sequence shown here is derived from an EMBL/GenBank/DDBJ whole genome shotgun (WGS) entry which is preliminary data.</text>
</comment>
<dbReference type="InterPro" id="IPR029069">
    <property type="entry name" value="HotDog_dom_sf"/>
</dbReference>
<proteinExistence type="predicted"/>
<organism evidence="2 3">
    <name type="scientific">Sulfobacillus acidophilus</name>
    <dbReference type="NCBI Taxonomy" id="53633"/>
    <lineage>
        <taxon>Bacteria</taxon>
        <taxon>Bacillati</taxon>
        <taxon>Bacillota</taxon>
        <taxon>Clostridia</taxon>
        <taxon>Eubacteriales</taxon>
        <taxon>Clostridiales Family XVII. Incertae Sedis</taxon>
        <taxon>Sulfobacillus</taxon>
    </lineage>
</organism>
<accession>A0A2T2WGT1</accession>
<name>A0A2T2WGT1_9FIRM</name>
<evidence type="ECO:0000259" key="1">
    <source>
        <dbReference type="Pfam" id="PF01575"/>
    </source>
</evidence>
<dbReference type="Gene3D" id="3.10.129.10">
    <property type="entry name" value="Hotdog Thioesterase"/>
    <property type="match status" value="1"/>
</dbReference>
<dbReference type="InterPro" id="IPR002539">
    <property type="entry name" value="MaoC-like_dom"/>
</dbReference>
<sequence>MANVKDTRTGKRKEGIIVYFEAFRAGAVYRLQPVTLSAAEIVAFAREFDPQRIHVDPNFAAQGPFGGLIASGYHTLAAVWKRWIEAGVLGDESMGGPGLDEVKWLAPVRPDDVLNTTVTISTTRRSERLERGIVSLHFDVVNQDGIRVMTCDGAVMVQLAPR</sequence>
<reference evidence="2 3" key="1">
    <citation type="journal article" date="2014" name="BMC Genomics">
        <title>Comparison of environmental and isolate Sulfobacillus genomes reveals diverse carbon, sulfur, nitrogen, and hydrogen metabolisms.</title>
        <authorList>
            <person name="Justice N.B."/>
            <person name="Norman A."/>
            <person name="Brown C.T."/>
            <person name="Singh A."/>
            <person name="Thomas B.C."/>
            <person name="Banfield J.F."/>
        </authorList>
    </citation>
    <scope>NUCLEOTIDE SEQUENCE [LARGE SCALE GENOMIC DNA]</scope>
    <source>
        <strain evidence="2">AMDSBA3</strain>
    </source>
</reference>
<protein>
    <submittedName>
        <fullName evidence="2">Acyl dehydratase</fullName>
    </submittedName>
</protein>
<evidence type="ECO:0000313" key="2">
    <source>
        <dbReference type="EMBL" id="PSR21430.1"/>
    </source>
</evidence>
<dbReference type="EMBL" id="PXYV01000034">
    <property type="protein sequence ID" value="PSR21430.1"/>
    <property type="molecule type" value="Genomic_DNA"/>
</dbReference>
<dbReference type="CDD" id="cd03454">
    <property type="entry name" value="YdeM"/>
    <property type="match status" value="1"/>
</dbReference>
<dbReference type="AlphaFoldDB" id="A0A2T2WGT1"/>